<reference evidence="4 5" key="1">
    <citation type="submission" date="2016-09" db="EMBL/GenBank/DDBJ databases">
        <title>Rhizobium oryziradicis sp. nov., isolated from the root of rice.</title>
        <authorList>
            <person name="Zhao J."/>
            <person name="Zhang X."/>
        </authorList>
    </citation>
    <scope>NUCLEOTIDE SEQUENCE [LARGE SCALE GENOMIC DNA]</scope>
    <source>
        <strain evidence="4 5">N19</strain>
    </source>
</reference>
<proteinExistence type="predicted"/>
<dbReference type="Gene3D" id="3.40.50.2000">
    <property type="entry name" value="Glycogen Phosphorylase B"/>
    <property type="match status" value="2"/>
</dbReference>
<dbReference type="PANTHER" id="PTHR12526:SF510">
    <property type="entry name" value="D-INOSITOL 3-PHOSPHATE GLYCOSYLTRANSFERASE"/>
    <property type="match status" value="1"/>
</dbReference>
<dbReference type="CDD" id="cd03801">
    <property type="entry name" value="GT4_PimA-like"/>
    <property type="match status" value="1"/>
</dbReference>
<gene>
    <name evidence="4" type="ORF">BJF95_03100</name>
</gene>
<keyword evidence="2" id="KW-0808">Transferase</keyword>
<dbReference type="GO" id="GO:0016757">
    <property type="term" value="F:glycosyltransferase activity"/>
    <property type="evidence" value="ECO:0007669"/>
    <property type="project" value="UniProtKB-KW"/>
</dbReference>
<comment type="caution">
    <text evidence="4">The sequence shown here is derived from an EMBL/GenBank/DDBJ whole genome shotgun (WGS) entry which is preliminary data.</text>
</comment>
<evidence type="ECO:0000256" key="1">
    <source>
        <dbReference type="ARBA" id="ARBA00022676"/>
    </source>
</evidence>
<evidence type="ECO:0000259" key="3">
    <source>
        <dbReference type="Pfam" id="PF13579"/>
    </source>
</evidence>
<organism evidence="4 5">
    <name type="scientific">Rhizobium oryziradicis</name>
    <dbReference type="NCBI Taxonomy" id="1867956"/>
    <lineage>
        <taxon>Bacteria</taxon>
        <taxon>Pseudomonadati</taxon>
        <taxon>Pseudomonadota</taxon>
        <taxon>Alphaproteobacteria</taxon>
        <taxon>Hyphomicrobiales</taxon>
        <taxon>Rhizobiaceae</taxon>
        <taxon>Rhizobium/Agrobacterium group</taxon>
        <taxon>Rhizobium</taxon>
    </lineage>
</organism>
<feature type="domain" description="Glycosyltransferase subfamily 4-like N-terminal" evidence="3">
    <location>
        <begin position="21"/>
        <end position="184"/>
    </location>
</feature>
<accession>A0A1Q8ZVR3</accession>
<sequence>MAGMKTKVLLLQDAVYLPSFGGGNKANRLLMRELAKLGFDCRVVARLPGPAQHNPAVFLPEALAARGAIVREDERGQQHYGHEGVQVLAMDTAAPNAAAELEAFIQRKRPDWILVSDDHRAIFLQAALSFAAERTIVVVHTHFHLPFGPESRALNPEQHARMRKARDIVVVSDYSRQYVRQFGGLEATLLRFPVFGAAPFAVRGRPDGGYVTMINPCVLKGLPIFLDLVDHFADTAFAAVPTWGADDAVIEVLRARANVTLLEAADEIDTVLQDARIVLAPSLVPETFGYVAVDAMLRGIPVLAGGLGGQTEAMLGVDFILPVCPIEQSGGQVRVLAQDTAPWRAALSRLLSDPQFYRASAHAARHAALGFLPQTDVCHFARHLAELAEKPGLF</sequence>
<dbReference type="Pfam" id="PF13579">
    <property type="entry name" value="Glyco_trans_4_4"/>
    <property type="match status" value="1"/>
</dbReference>
<evidence type="ECO:0000313" key="4">
    <source>
        <dbReference type="EMBL" id="OLP46156.1"/>
    </source>
</evidence>
<dbReference type="AlphaFoldDB" id="A0A1Q8ZVR3"/>
<keyword evidence="5" id="KW-1185">Reference proteome</keyword>
<evidence type="ECO:0000256" key="2">
    <source>
        <dbReference type="ARBA" id="ARBA00022679"/>
    </source>
</evidence>
<name>A0A1Q8ZVR3_9HYPH</name>
<dbReference type="Pfam" id="PF13692">
    <property type="entry name" value="Glyco_trans_1_4"/>
    <property type="match status" value="1"/>
</dbReference>
<dbReference type="SUPFAM" id="SSF53756">
    <property type="entry name" value="UDP-Glycosyltransferase/glycogen phosphorylase"/>
    <property type="match status" value="1"/>
</dbReference>
<dbReference type="STRING" id="1867956.BJF95_03100"/>
<protein>
    <recommendedName>
        <fullName evidence="3">Glycosyltransferase subfamily 4-like N-terminal domain-containing protein</fullName>
    </recommendedName>
</protein>
<dbReference type="EMBL" id="MKIM01000022">
    <property type="protein sequence ID" value="OLP46156.1"/>
    <property type="molecule type" value="Genomic_DNA"/>
</dbReference>
<dbReference type="InterPro" id="IPR028098">
    <property type="entry name" value="Glyco_trans_4-like_N"/>
</dbReference>
<dbReference type="Proteomes" id="UP000186894">
    <property type="component" value="Unassembled WGS sequence"/>
</dbReference>
<dbReference type="PANTHER" id="PTHR12526">
    <property type="entry name" value="GLYCOSYLTRANSFERASE"/>
    <property type="match status" value="1"/>
</dbReference>
<keyword evidence="1" id="KW-0328">Glycosyltransferase</keyword>
<evidence type="ECO:0000313" key="5">
    <source>
        <dbReference type="Proteomes" id="UP000186894"/>
    </source>
</evidence>